<dbReference type="EMBL" id="CP120682">
    <property type="protein sequence ID" value="WKN40301.1"/>
    <property type="molecule type" value="Genomic_DNA"/>
</dbReference>
<sequence length="186" mass="20468">MSLYEIIHYNGSFDMTTSKEEAWLQGAIPGIPLLLQPVAHALVQARREVQQYLINFPEQLLWERPAGVASVGFHLQHLSGVLDRLCTYARNGSLTPAQLDCLRHEGQPSDHLEGLVQAFSDQVDQTLAQLRSTSEESLTEARGVGRKQLPSTVGGLLFHAAEHTQRHVGQLLVTVRVLQAAESGAE</sequence>
<reference evidence="2" key="1">
    <citation type="journal article" date="2023" name="Comput. Struct. Biotechnol. J.">
        <title>Discovery of a novel marine Bacteroidetes with a rich repertoire of carbohydrate-active enzymes.</title>
        <authorList>
            <person name="Chen B."/>
            <person name="Liu G."/>
            <person name="Chen Q."/>
            <person name="Wang H."/>
            <person name="Liu L."/>
            <person name="Tang K."/>
        </authorList>
    </citation>
    <scope>NUCLEOTIDE SEQUENCE</scope>
    <source>
        <strain evidence="2">TK19036</strain>
    </source>
</reference>
<protein>
    <submittedName>
        <fullName evidence="2">DinB family protein</fullName>
    </submittedName>
</protein>
<name>A0AA49JKI1_9BACT</name>
<organism evidence="2">
    <name type="scientific">Roseihalotalea indica</name>
    <dbReference type="NCBI Taxonomy" id="2867963"/>
    <lineage>
        <taxon>Bacteria</taxon>
        <taxon>Pseudomonadati</taxon>
        <taxon>Bacteroidota</taxon>
        <taxon>Cytophagia</taxon>
        <taxon>Cytophagales</taxon>
        <taxon>Catalimonadaceae</taxon>
        <taxon>Roseihalotalea</taxon>
    </lineage>
</organism>
<dbReference type="InterPro" id="IPR034660">
    <property type="entry name" value="DinB/YfiT-like"/>
</dbReference>
<dbReference type="AlphaFoldDB" id="A0AA49JKI1"/>
<feature type="domain" description="DinB-like" evidence="1">
    <location>
        <begin position="41"/>
        <end position="171"/>
    </location>
</feature>
<reference evidence="2" key="2">
    <citation type="journal article" date="2024" name="Antonie Van Leeuwenhoek">
        <title>Roseihalotalea indica gen. nov., sp. nov., a halophilic Bacteroidetes from mesopelagic Southwest Indian Ocean with higher carbohydrate metabolic potential.</title>
        <authorList>
            <person name="Chen B."/>
            <person name="Zhang M."/>
            <person name="Lin D."/>
            <person name="Ye J."/>
            <person name="Tang K."/>
        </authorList>
    </citation>
    <scope>NUCLEOTIDE SEQUENCE</scope>
    <source>
        <strain evidence="2">TK19036</strain>
    </source>
</reference>
<accession>A0AA49JKI1</accession>
<dbReference type="SUPFAM" id="SSF109854">
    <property type="entry name" value="DinB/YfiT-like putative metalloenzymes"/>
    <property type="match status" value="1"/>
</dbReference>
<gene>
    <name evidence="2" type="ORF">K4G66_16540</name>
</gene>
<dbReference type="InterPro" id="IPR024775">
    <property type="entry name" value="DinB-like"/>
</dbReference>
<proteinExistence type="predicted"/>
<evidence type="ECO:0000259" key="1">
    <source>
        <dbReference type="Pfam" id="PF12867"/>
    </source>
</evidence>
<evidence type="ECO:0000313" key="2">
    <source>
        <dbReference type="EMBL" id="WKN40301.1"/>
    </source>
</evidence>
<dbReference type="Gene3D" id="1.20.120.450">
    <property type="entry name" value="dinb family like domain"/>
    <property type="match status" value="1"/>
</dbReference>
<dbReference type="Pfam" id="PF12867">
    <property type="entry name" value="DinB_2"/>
    <property type="match status" value="1"/>
</dbReference>